<keyword evidence="2" id="KW-1185">Reference proteome</keyword>
<evidence type="ECO:0000313" key="1">
    <source>
        <dbReference type="EMBL" id="OUJ68608.1"/>
    </source>
</evidence>
<dbReference type="Proteomes" id="UP000194873">
    <property type="component" value="Unassembled WGS sequence"/>
</dbReference>
<dbReference type="EMBL" id="MTSE01000048">
    <property type="protein sequence ID" value="OUJ68608.1"/>
    <property type="molecule type" value="Genomic_DNA"/>
</dbReference>
<evidence type="ECO:0000313" key="2">
    <source>
        <dbReference type="Proteomes" id="UP000194873"/>
    </source>
</evidence>
<sequence>MKLPHLDQFVELQRGEAATLAGSIADALNEALCTPLGVDDFPGDVPAVPVRPLMALAITPLKRLFDRLERRQLQELTKPLKRGARPPKPWRLRLSYDELVAIRTCVTPDCLLATVVLGKVHQKSLNLEPYILL</sequence>
<accession>A0A243W5C7</accession>
<reference evidence="1 2" key="1">
    <citation type="submission" date="2017-01" db="EMBL/GenBank/DDBJ databases">
        <title>A new Hymenobacter.</title>
        <authorList>
            <person name="Liang Y."/>
            <person name="Feng F."/>
        </authorList>
    </citation>
    <scope>NUCLEOTIDE SEQUENCE [LARGE SCALE GENOMIC DNA]</scope>
    <source>
        <strain evidence="1">MIMBbqt21</strain>
    </source>
</reference>
<dbReference type="AlphaFoldDB" id="A0A243W5C7"/>
<dbReference type="RefSeq" id="WP_086597381.1">
    <property type="nucleotide sequence ID" value="NZ_MTSE01000048.1"/>
</dbReference>
<comment type="caution">
    <text evidence="1">The sequence shown here is derived from an EMBL/GenBank/DDBJ whole genome shotgun (WGS) entry which is preliminary data.</text>
</comment>
<name>A0A243W5C7_9BACT</name>
<gene>
    <name evidence="1" type="ORF">BXP70_27820</name>
</gene>
<organism evidence="1 2">
    <name type="scientific">Hymenobacter crusticola</name>
    <dbReference type="NCBI Taxonomy" id="1770526"/>
    <lineage>
        <taxon>Bacteria</taxon>
        <taxon>Pseudomonadati</taxon>
        <taxon>Bacteroidota</taxon>
        <taxon>Cytophagia</taxon>
        <taxon>Cytophagales</taxon>
        <taxon>Hymenobacteraceae</taxon>
        <taxon>Hymenobacter</taxon>
    </lineage>
</organism>
<proteinExistence type="predicted"/>
<protein>
    <submittedName>
        <fullName evidence="1">Uncharacterized protein</fullName>
    </submittedName>
</protein>